<feature type="transmembrane region" description="Helical" evidence="2">
    <location>
        <begin position="48"/>
        <end position="67"/>
    </location>
</feature>
<sequence>MSHRDTLQALADARPPGLDPSGPPSDPALIMAHPRSVTRPTRRPVRRLVLAGALPAVALAATGAILLTNTSGPATPQVQPAASSPSPVDAPADASDLLLVAAERSESASDAAGRYWVVRAEHGEGTRRLQDEVWLAAVPGLPSAGYSRAADSGSWTSRPLQGHTAENNFLLAGSPRSARELAALPADPAKLKEKLLGWYADTGGAESRDGFLFNSGTTLVLNLPVSPQVRAAAYRMLAAMPGVTSRGRVTDQLGRPGMAVAVTRQGDLGETQTRLIIDSSTGQALAQETWVADNTASWTAVITARWSDDDLPEASSLR</sequence>
<accession>A0ABQ4JJH4</accession>
<evidence type="ECO:0000256" key="1">
    <source>
        <dbReference type="SAM" id="MobiDB-lite"/>
    </source>
</evidence>
<comment type="caution">
    <text evidence="3">The sequence shown here is derived from an EMBL/GenBank/DDBJ whole genome shotgun (WGS) entry which is preliminary data.</text>
</comment>
<protein>
    <recommendedName>
        <fullName evidence="5">CU044_5270 family protein</fullName>
    </recommendedName>
</protein>
<keyword evidence="2" id="KW-1133">Transmembrane helix</keyword>
<dbReference type="InterPro" id="IPR047789">
    <property type="entry name" value="CU044_5270-like"/>
</dbReference>
<name>A0ABQ4JJH4_9ACTN</name>
<keyword evidence="2" id="KW-0812">Transmembrane</keyword>
<evidence type="ECO:0000313" key="4">
    <source>
        <dbReference type="Proteomes" id="UP000653076"/>
    </source>
</evidence>
<proteinExistence type="predicted"/>
<keyword evidence="2" id="KW-0472">Membrane</keyword>
<dbReference type="NCBIfam" id="NF038083">
    <property type="entry name" value="CU044_5270_fam"/>
    <property type="match status" value="1"/>
</dbReference>
<organism evidence="3 4">
    <name type="scientific">Micromonospora qiuiae</name>
    <dbReference type="NCBI Taxonomy" id="502268"/>
    <lineage>
        <taxon>Bacteria</taxon>
        <taxon>Bacillati</taxon>
        <taxon>Actinomycetota</taxon>
        <taxon>Actinomycetes</taxon>
        <taxon>Micromonosporales</taxon>
        <taxon>Micromonosporaceae</taxon>
        <taxon>Micromonospora</taxon>
    </lineage>
</organism>
<feature type="compositionally biased region" description="Pro residues" evidence="1">
    <location>
        <begin position="17"/>
        <end position="26"/>
    </location>
</feature>
<reference evidence="3 4" key="1">
    <citation type="submission" date="2021-01" db="EMBL/GenBank/DDBJ databases">
        <title>Whole genome shotgun sequence of Verrucosispora qiuiae NBRC 106684.</title>
        <authorList>
            <person name="Komaki H."/>
            <person name="Tamura T."/>
        </authorList>
    </citation>
    <scope>NUCLEOTIDE SEQUENCE [LARGE SCALE GENOMIC DNA]</scope>
    <source>
        <strain evidence="3 4">NBRC 106684</strain>
    </source>
</reference>
<evidence type="ECO:0000313" key="3">
    <source>
        <dbReference type="EMBL" id="GIJ30500.1"/>
    </source>
</evidence>
<evidence type="ECO:0008006" key="5">
    <source>
        <dbReference type="Google" id="ProtNLM"/>
    </source>
</evidence>
<evidence type="ECO:0000256" key="2">
    <source>
        <dbReference type="SAM" id="Phobius"/>
    </source>
</evidence>
<dbReference type="RefSeq" id="WP_204038207.1">
    <property type="nucleotide sequence ID" value="NZ_BOPC01000117.1"/>
</dbReference>
<dbReference type="Proteomes" id="UP000653076">
    <property type="component" value="Unassembled WGS sequence"/>
</dbReference>
<gene>
    <name evidence="3" type="ORF">Vqi01_56620</name>
</gene>
<keyword evidence="4" id="KW-1185">Reference proteome</keyword>
<feature type="region of interest" description="Disordered" evidence="1">
    <location>
        <begin position="11"/>
        <end position="30"/>
    </location>
</feature>
<dbReference type="EMBL" id="BOPC01000117">
    <property type="protein sequence ID" value="GIJ30500.1"/>
    <property type="molecule type" value="Genomic_DNA"/>
</dbReference>